<comment type="caution">
    <text evidence="2">The sequence shown here is derived from an EMBL/GenBank/DDBJ whole genome shotgun (WGS) entry which is preliminary data.</text>
</comment>
<dbReference type="Proteomes" id="UP001557485">
    <property type="component" value="Unassembled WGS sequence"/>
</dbReference>
<keyword evidence="1" id="KW-0472">Membrane</keyword>
<organism evidence="2 3">
    <name type="scientific">Zhongshania guokunii</name>
    <dbReference type="NCBI Taxonomy" id="641783"/>
    <lineage>
        <taxon>Bacteria</taxon>
        <taxon>Pseudomonadati</taxon>
        <taxon>Pseudomonadota</taxon>
        <taxon>Gammaproteobacteria</taxon>
        <taxon>Cellvibrionales</taxon>
        <taxon>Spongiibacteraceae</taxon>
        <taxon>Zhongshania</taxon>
    </lineage>
</organism>
<dbReference type="EMBL" id="JBFRYA010000004">
    <property type="protein sequence ID" value="MEX1668379.1"/>
    <property type="molecule type" value="Genomic_DNA"/>
</dbReference>
<keyword evidence="3" id="KW-1185">Reference proteome</keyword>
<name>A0ABV3U5V2_9GAMM</name>
<gene>
    <name evidence="2" type="ORF">AB4876_05615</name>
</gene>
<accession>A0ABV3U5V2</accession>
<proteinExistence type="predicted"/>
<keyword evidence="1" id="KW-1133">Transmembrane helix</keyword>
<evidence type="ECO:0008006" key="4">
    <source>
        <dbReference type="Google" id="ProtNLM"/>
    </source>
</evidence>
<feature type="transmembrane region" description="Helical" evidence="1">
    <location>
        <begin position="20"/>
        <end position="44"/>
    </location>
</feature>
<protein>
    <recommendedName>
        <fullName evidence="4">DUF3149 domain-containing protein</fullName>
    </recommendedName>
</protein>
<evidence type="ECO:0000256" key="1">
    <source>
        <dbReference type="SAM" id="Phobius"/>
    </source>
</evidence>
<reference evidence="2 3" key="1">
    <citation type="journal article" date="2011" name="Int. J. Syst. Evol. Microbiol.">
        <title>Zhongshania antarctica gen. nov., sp. nov. and Zhongshania guokunii sp. nov., gammaproteobacteria respectively isolated from coastal attached (fast) ice and surface seawater of the Antarctic.</title>
        <authorList>
            <person name="Li H.J."/>
            <person name="Zhang X.Y."/>
            <person name="Chen C.X."/>
            <person name="Zhang Y.J."/>
            <person name="Gao Z.M."/>
            <person name="Yu Y."/>
            <person name="Chen X.L."/>
            <person name="Chen B."/>
            <person name="Zhang Y.Z."/>
        </authorList>
    </citation>
    <scope>NUCLEOTIDE SEQUENCE [LARGE SCALE GENOMIC DNA]</scope>
    <source>
        <strain evidence="2 3">ZS6-22T</strain>
    </source>
</reference>
<evidence type="ECO:0000313" key="2">
    <source>
        <dbReference type="EMBL" id="MEX1668379.1"/>
    </source>
</evidence>
<sequence length="52" mass="5673">MQKLESLDWSVLLSLVDSMSPVGAVFIMALVTASVALYSLHVVLKVIIEVKK</sequence>
<keyword evidence="1" id="KW-0812">Transmembrane</keyword>
<evidence type="ECO:0000313" key="3">
    <source>
        <dbReference type="Proteomes" id="UP001557485"/>
    </source>
</evidence>
<dbReference type="RefSeq" id="WP_368380664.1">
    <property type="nucleotide sequence ID" value="NZ_JBFRYA010000004.1"/>
</dbReference>